<evidence type="ECO:0000313" key="4">
    <source>
        <dbReference type="Proteomes" id="UP000015453"/>
    </source>
</evidence>
<dbReference type="EMBL" id="AUSU01010122">
    <property type="protein sequence ID" value="EPS57540.1"/>
    <property type="molecule type" value="Genomic_DNA"/>
</dbReference>
<protein>
    <recommendedName>
        <fullName evidence="2">AP180 N-terminal homology (ANTH) domain-containing protein</fullName>
    </recommendedName>
</protein>
<name>S8BSI2_9LAMI</name>
<dbReference type="GO" id="GO:0005545">
    <property type="term" value="F:1-phosphatidylinositol binding"/>
    <property type="evidence" value="ECO:0007669"/>
    <property type="project" value="InterPro"/>
</dbReference>
<dbReference type="AlphaFoldDB" id="S8BSI2"/>
<feature type="domain" description="AP180 N-terminal homology (ANTH)" evidence="2">
    <location>
        <begin position="12"/>
        <end position="53"/>
    </location>
</feature>
<dbReference type="GO" id="GO:0072583">
    <property type="term" value="P:clathrin-dependent endocytosis"/>
    <property type="evidence" value="ECO:0007669"/>
    <property type="project" value="InterPro"/>
</dbReference>
<evidence type="ECO:0000259" key="2">
    <source>
        <dbReference type="Pfam" id="PF07651"/>
    </source>
</evidence>
<feature type="compositionally biased region" description="Acidic residues" evidence="1">
    <location>
        <begin position="90"/>
        <end position="100"/>
    </location>
</feature>
<dbReference type="GO" id="GO:0000149">
    <property type="term" value="F:SNARE binding"/>
    <property type="evidence" value="ECO:0007669"/>
    <property type="project" value="TreeGrafter"/>
</dbReference>
<dbReference type="GO" id="GO:0005546">
    <property type="term" value="F:phosphatidylinositol-4,5-bisphosphate binding"/>
    <property type="evidence" value="ECO:0007669"/>
    <property type="project" value="TreeGrafter"/>
</dbReference>
<proteinExistence type="predicted"/>
<accession>S8BSI2</accession>
<dbReference type="GO" id="GO:0005905">
    <property type="term" value="C:clathrin-coated pit"/>
    <property type="evidence" value="ECO:0007669"/>
    <property type="project" value="TreeGrafter"/>
</dbReference>
<dbReference type="PANTHER" id="PTHR22951:SF32">
    <property type="entry name" value="OS06G0175500 PROTEIN"/>
    <property type="match status" value="1"/>
</dbReference>
<reference evidence="3 4" key="1">
    <citation type="journal article" date="2013" name="BMC Genomics">
        <title>The miniature genome of a carnivorous plant Genlisea aurea contains a low number of genes and short non-coding sequences.</title>
        <authorList>
            <person name="Leushkin E.V."/>
            <person name="Sutormin R.A."/>
            <person name="Nabieva E.R."/>
            <person name="Penin A.A."/>
            <person name="Kondrashov A.S."/>
            <person name="Logacheva M.D."/>
        </authorList>
    </citation>
    <scope>NUCLEOTIDE SEQUENCE [LARGE SCALE GENOMIC DNA]</scope>
</reference>
<feature type="non-terminal residue" evidence="3">
    <location>
        <position position="241"/>
    </location>
</feature>
<gene>
    <name evidence="3" type="ORF">M569_17277</name>
</gene>
<keyword evidence="4" id="KW-1185">Reference proteome</keyword>
<dbReference type="InterPro" id="IPR011417">
    <property type="entry name" value="ANTH_dom"/>
</dbReference>
<comment type="caution">
    <text evidence="3">The sequence shown here is derived from an EMBL/GenBank/DDBJ whole genome shotgun (WGS) entry which is preliminary data.</text>
</comment>
<dbReference type="SUPFAM" id="SSF89009">
    <property type="entry name" value="GAT-like domain"/>
    <property type="match status" value="1"/>
</dbReference>
<dbReference type="InterPro" id="IPR045192">
    <property type="entry name" value="AP180-like"/>
</dbReference>
<dbReference type="GO" id="GO:0030136">
    <property type="term" value="C:clathrin-coated vesicle"/>
    <property type="evidence" value="ECO:0007669"/>
    <property type="project" value="InterPro"/>
</dbReference>
<dbReference type="GO" id="GO:0048268">
    <property type="term" value="P:clathrin coat assembly"/>
    <property type="evidence" value="ECO:0007669"/>
    <property type="project" value="InterPro"/>
</dbReference>
<dbReference type="Proteomes" id="UP000015453">
    <property type="component" value="Unassembled WGS sequence"/>
</dbReference>
<dbReference type="OrthoDB" id="1748203at2759"/>
<organism evidence="3 4">
    <name type="scientific">Genlisea aurea</name>
    <dbReference type="NCBI Taxonomy" id="192259"/>
    <lineage>
        <taxon>Eukaryota</taxon>
        <taxon>Viridiplantae</taxon>
        <taxon>Streptophyta</taxon>
        <taxon>Embryophyta</taxon>
        <taxon>Tracheophyta</taxon>
        <taxon>Spermatophyta</taxon>
        <taxon>Magnoliopsida</taxon>
        <taxon>eudicotyledons</taxon>
        <taxon>Gunneridae</taxon>
        <taxon>Pentapetalae</taxon>
        <taxon>asterids</taxon>
        <taxon>lamiids</taxon>
        <taxon>Lamiales</taxon>
        <taxon>Lentibulariaceae</taxon>
        <taxon>Genlisea</taxon>
    </lineage>
</organism>
<dbReference type="GO" id="GO:0032050">
    <property type="term" value="F:clathrin heavy chain binding"/>
    <property type="evidence" value="ECO:0007669"/>
    <property type="project" value="TreeGrafter"/>
</dbReference>
<dbReference type="Pfam" id="PF07651">
    <property type="entry name" value="ANTH"/>
    <property type="match status" value="1"/>
</dbReference>
<evidence type="ECO:0000313" key="3">
    <source>
        <dbReference type="EMBL" id="EPS57540.1"/>
    </source>
</evidence>
<dbReference type="PANTHER" id="PTHR22951">
    <property type="entry name" value="CLATHRIN ASSEMBLY PROTEIN"/>
    <property type="match status" value="1"/>
</dbReference>
<dbReference type="GO" id="GO:0006900">
    <property type="term" value="P:vesicle budding from membrane"/>
    <property type="evidence" value="ECO:0007669"/>
    <property type="project" value="TreeGrafter"/>
</dbReference>
<sequence length="241" mass="26393">MDHLSRACETFQAERLSEFYEICKSIDVGRGERFIKIEQPPASFLQAMEEYVREAPRGPKPKTVLAIENKKPSEETASQQPPEPEKELEPEPPAEPEPEVQAEVIEPPPDDLLGLREPSPAASELDEKNAMALAIVPVEQRTQNQPVLSAGATTGWELALVSAPSSNETAASAAKLGGGLDRLTLDSLYDDAIRRSNNQNTSYNPWEQPSMMMGNNNNAFAAPPHQANHNPFYYASTNAAP</sequence>
<dbReference type="InterPro" id="IPR014712">
    <property type="entry name" value="ANTH_dom_sf"/>
</dbReference>
<feature type="region of interest" description="Disordered" evidence="1">
    <location>
        <begin position="54"/>
        <end position="100"/>
    </location>
</feature>
<dbReference type="Gene3D" id="1.20.58.150">
    <property type="entry name" value="ANTH domain"/>
    <property type="match status" value="1"/>
</dbReference>
<evidence type="ECO:0000256" key="1">
    <source>
        <dbReference type="SAM" id="MobiDB-lite"/>
    </source>
</evidence>